<dbReference type="Proteomes" id="UP000694569">
    <property type="component" value="Unplaced"/>
</dbReference>
<dbReference type="Pfam" id="PF25124">
    <property type="entry name" value="DUF7816"/>
    <property type="match status" value="1"/>
</dbReference>
<dbReference type="InterPro" id="IPR036063">
    <property type="entry name" value="Smr_dom_sf"/>
</dbReference>
<dbReference type="InterPro" id="IPR056719">
    <property type="entry name" value="DUF7817"/>
</dbReference>
<feature type="domain" description="CUE" evidence="3">
    <location>
        <begin position="44"/>
        <end position="85"/>
    </location>
</feature>
<dbReference type="PROSITE" id="PS51140">
    <property type="entry name" value="CUE"/>
    <property type="match status" value="1"/>
</dbReference>
<dbReference type="PANTHER" id="PTHR46535:SF1">
    <property type="entry name" value="NEDD4-BINDING PROTEIN 2"/>
    <property type="match status" value="1"/>
</dbReference>
<evidence type="ECO:0000313" key="4">
    <source>
        <dbReference type="Ensembl" id="ENSLLEP00000029573.1"/>
    </source>
</evidence>
<dbReference type="InterPro" id="IPR013899">
    <property type="entry name" value="DUF1771"/>
</dbReference>
<reference evidence="4" key="2">
    <citation type="submission" date="2025-09" db="UniProtKB">
        <authorList>
            <consortium name="Ensembl"/>
        </authorList>
    </citation>
    <scope>IDENTIFICATION</scope>
</reference>
<dbReference type="GO" id="GO:0005634">
    <property type="term" value="C:nucleus"/>
    <property type="evidence" value="ECO:0007669"/>
    <property type="project" value="TreeGrafter"/>
</dbReference>
<dbReference type="GeneTree" id="ENSGT00940000160604"/>
<dbReference type="Pfam" id="PF08590">
    <property type="entry name" value="DUF1771"/>
    <property type="match status" value="1"/>
</dbReference>
<feature type="compositionally biased region" description="Basic and acidic residues" evidence="1">
    <location>
        <begin position="1106"/>
        <end position="1118"/>
    </location>
</feature>
<dbReference type="OrthoDB" id="3231855at2759"/>
<dbReference type="InterPro" id="IPR003892">
    <property type="entry name" value="CUE"/>
</dbReference>
<feature type="compositionally biased region" description="Low complexity" evidence="1">
    <location>
        <begin position="1041"/>
        <end position="1059"/>
    </location>
</feature>
<evidence type="ECO:0000259" key="2">
    <source>
        <dbReference type="PROSITE" id="PS50828"/>
    </source>
</evidence>
<feature type="region of interest" description="Disordered" evidence="1">
    <location>
        <begin position="1172"/>
        <end position="1213"/>
    </location>
</feature>
<dbReference type="GO" id="GO:0043130">
    <property type="term" value="F:ubiquitin binding"/>
    <property type="evidence" value="ECO:0007669"/>
    <property type="project" value="InterPro"/>
</dbReference>
<dbReference type="InterPro" id="IPR056720">
    <property type="entry name" value="DUF7818"/>
</dbReference>
<feature type="region of interest" description="Disordered" evidence="1">
    <location>
        <begin position="1089"/>
        <end position="1118"/>
    </location>
</feature>
<gene>
    <name evidence="4" type="primary">N4BP2</name>
</gene>
<proteinExistence type="predicted"/>
<dbReference type="Pfam" id="PF25125">
    <property type="entry name" value="DUF7817"/>
    <property type="match status" value="1"/>
</dbReference>
<protein>
    <submittedName>
        <fullName evidence="4">NEDD4 binding protein 2</fullName>
    </submittedName>
</protein>
<dbReference type="PANTHER" id="PTHR46535">
    <property type="entry name" value="NEDD4-BINDING PROTEIN 2"/>
    <property type="match status" value="1"/>
</dbReference>
<feature type="region of interest" description="Disordered" evidence="1">
    <location>
        <begin position="860"/>
        <end position="880"/>
    </location>
</feature>
<dbReference type="InterPro" id="IPR027417">
    <property type="entry name" value="P-loop_NTPase"/>
</dbReference>
<feature type="compositionally biased region" description="Basic residues" evidence="1">
    <location>
        <begin position="701"/>
        <end position="716"/>
    </location>
</feature>
<dbReference type="SUPFAM" id="SSF160443">
    <property type="entry name" value="SMR domain-like"/>
    <property type="match status" value="1"/>
</dbReference>
<dbReference type="SMART" id="SM00463">
    <property type="entry name" value="SMR"/>
    <property type="match status" value="1"/>
</dbReference>
<feature type="region of interest" description="Disordered" evidence="1">
    <location>
        <begin position="251"/>
        <end position="278"/>
    </location>
</feature>
<feature type="compositionally biased region" description="Polar residues" evidence="1">
    <location>
        <begin position="16"/>
        <end position="39"/>
    </location>
</feature>
<dbReference type="Pfam" id="PF13671">
    <property type="entry name" value="AAA_33"/>
    <property type="match status" value="1"/>
</dbReference>
<keyword evidence="5" id="KW-1185">Reference proteome</keyword>
<dbReference type="GO" id="GO:0004519">
    <property type="term" value="F:endonuclease activity"/>
    <property type="evidence" value="ECO:0007669"/>
    <property type="project" value="TreeGrafter"/>
</dbReference>
<dbReference type="Pfam" id="PF25126">
    <property type="entry name" value="DUF7818"/>
    <property type="match status" value="1"/>
</dbReference>
<dbReference type="PROSITE" id="PS50828">
    <property type="entry name" value="SMR"/>
    <property type="match status" value="1"/>
</dbReference>
<dbReference type="InterPro" id="IPR056718">
    <property type="entry name" value="DUF7816"/>
</dbReference>
<dbReference type="SUPFAM" id="SSF52540">
    <property type="entry name" value="P-loop containing nucleoside triphosphate hydrolases"/>
    <property type="match status" value="1"/>
</dbReference>
<feature type="region of interest" description="Disordered" evidence="1">
    <location>
        <begin position="567"/>
        <end position="622"/>
    </location>
</feature>
<evidence type="ECO:0000313" key="5">
    <source>
        <dbReference type="Proteomes" id="UP000694569"/>
    </source>
</evidence>
<feature type="domain" description="Smr" evidence="2">
    <location>
        <begin position="1527"/>
        <end position="1606"/>
    </location>
</feature>
<dbReference type="Gene3D" id="3.40.50.300">
    <property type="entry name" value="P-loop containing nucleotide triphosphate hydrolases"/>
    <property type="match status" value="1"/>
</dbReference>
<evidence type="ECO:0000259" key="3">
    <source>
        <dbReference type="PROSITE" id="PS51140"/>
    </source>
</evidence>
<feature type="compositionally biased region" description="Polar residues" evidence="1">
    <location>
        <begin position="567"/>
        <end position="587"/>
    </location>
</feature>
<accession>A0A8C5PYC0</accession>
<dbReference type="InterPro" id="IPR002625">
    <property type="entry name" value="Smr_dom"/>
</dbReference>
<feature type="region of interest" description="Disordered" evidence="1">
    <location>
        <begin position="1027"/>
        <end position="1059"/>
    </location>
</feature>
<dbReference type="Ensembl" id="ENSLLET00000030713.1">
    <property type="protein sequence ID" value="ENSLLEP00000029573.1"/>
    <property type="gene ID" value="ENSLLEG00000018750.1"/>
</dbReference>
<organism evidence="4 5">
    <name type="scientific">Leptobrachium leishanense</name>
    <name type="common">Leishan spiny toad</name>
    <dbReference type="NCBI Taxonomy" id="445787"/>
    <lineage>
        <taxon>Eukaryota</taxon>
        <taxon>Metazoa</taxon>
        <taxon>Chordata</taxon>
        <taxon>Craniata</taxon>
        <taxon>Vertebrata</taxon>
        <taxon>Euteleostomi</taxon>
        <taxon>Amphibia</taxon>
        <taxon>Batrachia</taxon>
        <taxon>Anura</taxon>
        <taxon>Pelobatoidea</taxon>
        <taxon>Megophryidae</taxon>
        <taxon>Leptobrachium</taxon>
    </lineage>
</organism>
<sequence>MPRKRKSLVLSPLRKPSSSDSGSWPALPSSSVAQPLSQTMSNNRNEALLRRMCEMFPDLDPTLVEMVLSESKEAEVVDHLLELSNAAKMEIQSEPVDKYGFDMIASYLDDDQANFNPEILEVSDAPDTTEDAHADFGMDMPLSNDLDSLLDEALIQFSNSENAHDPEEFDNVDFQELLQTTSSEEISFPMGHAESASNTTGDIDIAYQASVYLNDGISYDKTETDFIKSSEISDLDRDFNLKLNMFSESEMCGPHPSAGAPEISEKPEASNEDVKQFDGSPALTSTSISFSSSLSSVPPKPQQQWNPLAPSFYPLLNTSQRLVAPIVTSPLTWAFATNPRVHNPGAFFTPSITSYAWNTSHFPQHHWHNVGVKRIGQPEVGPQAAVPLLGQKNVTHLAGKVLVLLRGAPGSGKSTLARMLMQKNPCGVTLSTDDYFSRDGLYRYDASCLGDAHEWNHKQAREAFENNVSPIIIDNTNLQGWEMKPYVSLAVRHKYKVIFREPDTWWKFNPKELERRNRHGVKREKIKRMLENYELVTVNSILGLPLAKVPEKSNIAETTTTATLFNPNLQRSTLSSMSKNKADATSTQRKDEHILDTDVSGISPSGSETIVDPKEDSTKWSGRTDFADEKLNELMPSGEGACSGQIQKDDDGIKQAFVDEDIANSDSRSGEPPLTLNERPEFLSFVGDWPVEQQTMSQRAPRTRKKVRPSKMHKASSKLFGEGKNGENKSKQTDSDPLTLIPSEGQWAGIALTCDVEDSNNNSISKQCETEGEVTGNKTEQNSKQDVADLMSDMLQSVSESLEDMENVAPSTAETAEEGIASLANPEIEPQHPRHNCRHCKLALTFSGLCSDSQNTGESRPICQSQDTSTEVVAGPSKSSQTEPHEFALLWRIDRKNINAMESAKVLIGKSDRFKSKMLDASLGFQENIPYRVMHHKSTFVEEDEISSLGAEESLTILCKLFRSLSFDVLRDLYERCNKDIQWATNLLLDSGEKLHIDEDCSLVAPGDCEVAEPDCAGGFCQLVQGSTGSDDNDNEHHENLTLSDQSSESSSTGSADLSDLLDDSDIDTECSNVMNSVLQIVSGEVIHPSDSSVSDLTNTTNTLPDGKRKNSLEQTADDRSAHFNAIFDVEREKSNVQESSNGKEATLFSLNSNDYHSETDQMPNFTETGMVRKEPYDNCDNPSAENPEATGQCGNTSESIGEDDAKQGSGVSLPKESLMFDHLELSLPPELAHQLSELFGPVGIDPGSLTIEDCLVRIDMDLARAIHKRWKESITERHRQEALSYQLIFEDSSVYDPLEPDKANFAEQLPWNSNTQEPSDLFPFMDQWNARTTKVSLRQIMSEETALQEQEELRRSSPRKNCASKLKEKQLFEMFPTIEQKLLMDIFAENKYSLQKSEQFMRSVLEADPVHNVVAPYFKQITTCLAEKHREKKSSLDKDLLSIQHYQDFDAPDYDDFRAEAFLYRKKQQENYRKAAEAHSRGMKQVATFYAQQGHIYGEKVKEEHRRAAMLIFQSANEFLLPDNILDLHGLHVDEAMKHFRRVLKDKIEEYKQEGGKSHLSVITGRGNHSQGGVPRIKFAVTDYLTQHKFRFTEIRPGVVSVALK</sequence>
<feature type="compositionally biased region" description="Polar residues" evidence="1">
    <location>
        <begin position="1090"/>
        <end position="1104"/>
    </location>
</feature>
<dbReference type="SMART" id="SM01162">
    <property type="entry name" value="DUF1771"/>
    <property type="match status" value="1"/>
</dbReference>
<feature type="compositionally biased region" description="Basic and acidic residues" evidence="1">
    <location>
        <begin position="724"/>
        <end position="734"/>
    </location>
</feature>
<dbReference type="InterPro" id="IPR052772">
    <property type="entry name" value="Endo/PolyKinase_Domain-Protein"/>
</dbReference>
<feature type="compositionally biased region" description="Basic and acidic residues" evidence="1">
    <location>
        <begin position="263"/>
        <end position="276"/>
    </location>
</feature>
<feature type="region of interest" description="Disordered" evidence="1">
    <location>
        <begin position="1"/>
        <end position="39"/>
    </location>
</feature>
<evidence type="ECO:0000256" key="1">
    <source>
        <dbReference type="SAM" id="MobiDB-lite"/>
    </source>
</evidence>
<reference evidence="4" key="1">
    <citation type="submission" date="2025-08" db="UniProtKB">
        <authorList>
            <consortium name="Ensembl"/>
        </authorList>
    </citation>
    <scope>IDENTIFICATION</scope>
</reference>
<dbReference type="Pfam" id="PF01713">
    <property type="entry name" value="Smr"/>
    <property type="match status" value="1"/>
</dbReference>
<feature type="region of interest" description="Disordered" evidence="1">
    <location>
        <begin position="694"/>
        <end position="738"/>
    </location>
</feature>
<dbReference type="Gene3D" id="3.30.1370.110">
    <property type="match status" value="1"/>
</dbReference>
<dbReference type="Gene3D" id="1.10.8.10">
    <property type="entry name" value="DNA helicase RuvA subunit, C-terminal domain"/>
    <property type="match status" value="1"/>
</dbReference>
<name>A0A8C5PYC0_9ANUR</name>